<feature type="domain" description="CusB-like beta-barrel" evidence="4">
    <location>
        <begin position="215"/>
        <end position="287"/>
    </location>
</feature>
<dbReference type="Proteomes" id="UP000001366">
    <property type="component" value="Chromosome"/>
</dbReference>
<dbReference type="PRINTS" id="PR01490">
    <property type="entry name" value="RTXTOXIND"/>
</dbReference>
<protein>
    <submittedName>
        <fullName evidence="6">Cation efflux system</fullName>
    </submittedName>
</protein>
<evidence type="ECO:0000259" key="5">
    <source>
        <dbReference type="Pfam" id="PF25973"/>
    </source>
</evidence>
<dbReference type="Gene3D" id="2.40.420.20">
    <property type="match status" value="1"/>
</dbReference>
<dbReference type="PANTHER" id="PTHR30097">
    <property type="entry name" value="CATION EFFLUX SYSTEM PROTEIN CUSB"/>
    <property type="match status" value="1"/>
</dbReference>
<dbReference type="SUPFAM" id="SSF111369">
    <property type="entry name" value="HlyD-like secretion proteins"/>
    <property type="match status" value="1"/>
</dbReference>
<dbReference type="RefSeq" id="WP_012676771.1">
    <property type="nucleotide sequence ID" value="NC_012440.1"/>
</dbReference>
<dbReference type="InterPro" id="IPR051909">
    <property type="entry name" value="MFP_Cation_Efflux"/>
</dbReference>
<dbReference type="Pfam" id="PF25973">
    <property type="entry name" value="BSH_CzcB"/>
    <property type="match status" value="1"/>
</dbReference>
<feature type="chain" id="PRO_5002902275" evidence="3">
    <location>
        <begin position="21"/>
        <end position="363"/>
    </location>
</feature>
<dbReference type="HOGENOM" id="CLU_018816_13_0_0"/>
<keyword evidence="2" id="KW-0813">Transport</keyword>
<dbReference type="EMBL" id="CP001230">
    <property type="protein sequence ID" value="ACO04534.1"/>
    <property type="molecule type" value="Genomic_DNA"/>
</dbReference>
<evidence type="ECO:0000313" key="7">
    <source>
        <dbReference type="Proteomes" id="UP000001366"/>
    </source>
</evidence>
<proteinExistence type="inferred from homology"/>
<dbReference type="STRING" id="123214.PERMA_0878"/>
<feature type="domain" description="CzcB-like barrel-sandwich hybrid" evidence="5">
    <location>
        <begin position="75"/>
        <end position="209"/>
    </location>
</feature>
<comment type="similarity">
    <text evidence="1">Belongs to the membrane fusion protein (MFP) (TC 8.A.1) family.</text>
</comment>
<dbReference type="eggNOG" id="COG0845">
    <property type="taxonomic scope" value="Bacteria"/>
</dbReference>
<dbReference type="AlphaFoldDB" id="C0QPR9"/>
<dbReference type="GO" id="GO:0016020">
    <property type="term" value="C:membrane"/>
    <property type="evidence" value="ECO:0007669"/>
    <property type="project" value="InterPro"/>
</dbReference>
<dbReference type="GO" id="GO:0022857">
    <property type="term" value="F:transmembrane transporter activity"/>
    <property type="evidence" value="ECO:0007669"/>
    <property type="project" value="InterPro"/>
</dbReference>
<accession>C0QPR9</accession>
<dbReference type="InterPro" id="IPR058792">
    <property type="entry name" value="Beta-barrel_RND_2"/>
</dbReference>
<reference evidence="6 7" key="1">
    <citation type="journal article" date="2009" name="J. Bacteriol.">
        <title>Complete and draft genome sequences of six members of the Aquificales.</title>
        <authorList>
            <person name="Reysenbach A.L."/>
            <person name="Hamamura N."/>
            <person name="Podar M."/>
            <person name="Griffiths E."/>
            <person name="Ferreira S."/>
            <person name="Hochstein R."/>
            <person name="Heidelberg J."/>
            <person name="Johnson J."/>
            <person name="Mead D."/>
            <person name="Pohorille A."/>
            <person name="Sarmiento M."/>
            <person name="Schweighofer K."/>
            <person name="Seshadri R."/>
            <person name="Voytek M.A."/>
        </authorList>
    </citation>
    <scope>NUCLEOTIDE SEQUENCE [LARGE SCALE GENOMIC DNA]</scope>
    <source>
        <strain evidence="7">DSM 14350 / EX-H1</strain>
    </source>
</reference>
<keyword evidence="3" id="KW-0732">Signal</keyword>
<evidence type="ECO:0000256" key="3">
    <source>
        <dbReference type="SAM" id="SignalP"/>
    </source>
</evidence>
<dbReference type="PaxDb" id="123214-PERMA_0878"/>
<evidence type="ECO:0000256" key="2">
    <source>
        <dbReference type="ARBA" id="ARBA00022448"/>
    </source>
</evidence>
<dbReference type="InterPro" id="IPR006143">
    <property type="entry name" value="RND_pump_MFP"/>
</dbReference>
<dbReference type="Pfam" id="PF25954">
    <property type="entry name" value="Beta-barrel_RND_2"/>
    <property type="match status" value="1"/>
</dbReference>
<dbReference type="PANTHER" id="PTHR30097:SF16">
    <property type="entry name" value="CATION EFFLUX SYSTEM (CZCB-LIKE)"/>
    <property type="match status" value="1"/>
</dbReference>
<organism evidence="6 7">
    <name type="scientific">Persephonella marina (strain DSM 14350 / EX-H1)</name>
    <dbReference type="NCBI Taxonomy" id="123214"/>
    <lineage>
        <taxon>Bacteria</taxon>
        <taxon>Pseudomonadati</taxon>
        <taxon>Aquificota</taxon>
        <taxon>Aquificia</taxon>
        <taxon>Aquificales</taxon>
        <taxon>Hydrogenothermaceae</taxon>
        <taxon>Persephonella</taxon>
    </lineage>
</organism>
<dbReference type="Gene3D" id="2.40.50.100">
    <property type="match status" value="1"/>
</dbReference>
<evidence type="ECO:0000256" key="1">
    <source>
        <dbReference type="ARBA" id="ARBA00009477"/>
    </source>
</evidence>
<dbReference type="OrthoDB" id="11589at2"/>
<dbReference type="Gene3D" id="2.40.30.170">
    <property type="match status" value="1"/>
</dbReference>
<dbReference type="KEGG" id="pmx:PERMA_0878"/>
<name>C0QPR9_PERMH</name>
<dbReference type="InterPro" id="IPR058647">
    <property type="entry name" value="BSH_CzcB-like"/>
</dbReference>
<sequence length="363" mass="40825">MRSILYFLISFLGLSFIAFAGGGHGHGDLGEGEFELSKEIVEKLNIKWDLVKEREISLKRKYPAVVKDDLTLSEAVYSPVEGIVKKLFVKEGDPVKKGQKLALIYSPEIRKLIADIKLAQVKVRNLKAVYEREKKLYEAEVIPYGRFFTAKINYENALGELNALKESLRAYGEIEGTYLVLKSHMDGYVAVQNVVLGDSVDLSKQLFKIHSHEKLWVVALVPVGETGIFKEGMNVDILSPLGKTKGFVDFISHKVDPETKRNEVRIIGDNSNDTLKPNMFVDVLVKKKKVKGIFIPEKAVVLKDGKFYVFQKENSHVSPVEVVLGEKIDGFYRLIDGLHEGDQIIVEGVSFLKSRFLAEVEGH</sequence>
<dbReference type="NCBIfam" id="TIGR01730">
    <property type="entry name" value="RND_mfp"/>
    <property type="match status" value="1"/>
</dbReference>
<evidence type="ECO:0000313" key="6">
    <source>
        <dbReference type="EMBL" id="ACO04534.1"/>
    </source>
</evidence>
<feature type="signal peptide" evidence="3">
    <location>
        <begin position="1"/>
        <end position="20"/>
    </location>
</feature>
<gene>
    <name evidence="6" type="ordered locus">PERMA_0878</name>
</gene>
<evidence type="ECO:0000259" key="4">
    <source>
        <dbReference type="Pfam" id="PF25954"/>
    </source>
</evidence>
<keyword evidence="7" id="KW-1185">Reference proteome</keyword>